<dbReference type="AlphaFoldDB" id="A0A0F9PR80"/>
<sequence length="78" mass="8899">MKKIIVIIIITILISIGVIAVSLSNTEQKIEEDVQKFYPDLDLQMIEQSKEYPKSELIKVAVFEDSKTGKEKRIYVVG</sequence>
<gene>
    <name evidence="1" type="ORF">LCGC14_0867770</name>
</gene>
<name>A0A0F9PR80_9ZZZZ</name>
<protein>
    <submittedName>
        <fullName evidence="1">Uncharacterized protein</fullName>
    </submittedName>
</protein>
<evidence type="ECO:0000313" key="1">
    <source>
        <dbReference type="EMBL" id="KKN27127.1"/>
    </source>
</evidence>
<dbReference type="EMBL" id="LAZR01002665">
    <property type="protein sequence ID" value="KKN27127.1"/>
    <property type="molecule type" value="Genomic_DNA"/>
</dbReference>
<reference evidence="1" key="1">
    <citation type="journal article" date="2015" name="Nature">
        <title>Complex archaea that bridge the gap between prokaryotes and eukaryotes.</title>
        <authorList>
            <person name="Spang A."/>
            <person name="Saw J.H."/>
            <person name="Jorgensen S.L."/>
            <person name="Zaremba-Niedzwiedzka K."/>
            <person name="Martijn J."/>
            <person name="Lind A.E."/>
            <person name="van Eijk R."/>
            <person name="Schleper C."/>
            <person name="Guy L."/>
            <person name="Ettema T.J."/>
        </authorList>
    </citation>
    <scope>NUCLEOTIDE SEQUENCE</scope>
</reference>
<organism evidence="1">
    <name type="scientific">marine sediment metagenome</name>
    <dbReference type="NCBI Taxonomy" id="412755"/>
    <lineage>
        <taxon>unclassified sequences</taxon>
        <taxon>metagenomes</taxon>
        <taxon>ecological metagenomes</taxon>
    </lineage>
</organism>
<comment type="caution">
    <text evidence="1">The sequence shown here is derived from an EMBL/GenBank/DDBJ whole genome shotgun (WGS) entry which is preliminary data.</text>
</comment>
<proteinExistence type="predicted"/>
<accession>A0A0F9PR80</accession>